<keyword evidence="1" id="KW-0472">Membrane</keyword>
<evidence type="ECO:0000313" key="3">
    <source>
        <dbReference type="Proteomes" id="UP000318288"/>
    </source>
</evidence>
<evidence type="ECO:0000256" key="1">
    <source>
        <dbReference type="SAM" id="Phobius"/>
    </source>
</evidence>
<gene>
    <name evidence="2" type="ORF">Poly51_46830</name>
</gene>
<reference evidence="2 3" key="1">
    <citation type="submission" date="2019-02" db="EMBL/GenBank/DDBJ databases">
        <title>Deep-cultivation of Planctomycetes and their phenomic and genomic characterization uncovers novel biology.</title>
        <authorList>
            <person name="Wiegand S."/>
            <person name="Jogler M."/>
            <person name="Boedeker C."/>
            <person name="Pinto D."/>
            <person name="Vollmers J."/>
            <person name="Rivas-Marin E."/>
            <person name="Kohn T."/>
            <person name="Peeters S.H."/>
            <person name="Heuer A."/>
            <person name="Rast P."/>
            <person name="Oberbeckmann S."/>
            <person name="Bunk B."/>
            <person name="Jeske O."/>
            <person name="Meyerdierks A."/>
            <person name="Storesund J.E."/>
            <person name="Kallscheuer N."/>
            <person name="Luecker S."/>
            <person name="Lage O.M."/>
            <person name="Pohl T."/>
            <person name="Merkel B.J."/>
            <person name="Hornburger P."/>
            <person name="Mueller R.-W."/>
            <person name="Bruemmer F."/>
            <person name="Labrenz M."/>
            <person name="Spormann A.M."/>
            <person name="Op Den Camp H."/>
            <person name="Overmann J."/>
            <person name="Amann R."/>
            <person name="Jetten M.S.M."/>
            <person name="Mascher T."/>
            <person name="Medema M.H."/>
            <person name="Devos D.P."/>
            <person name="Kaster A.-K."/>
            <person name="Ovreas L."/>
            <person name="Rohde M."/>
            <person name="Galperin M.Y."/>
            <person name="Jogler C."/>
        </authorList>
    </citation>
    <scope>NUCLEOTIDE SEQUENCE [LARGE SCALE GENOMIC DNA]</scope>
    <source>
        <strain evidence="2 3">Poly51</strain>
    </source>
</reference>
<organism evidence="2 3">
    <name type="scientific">Rubripirellula tenax</name>
    <dbReference type="NCBI Taxonomy" id="2528015"/>
    <lineage>
        <taxon>Bacteria</taxon>
        <taxon>Pseudomonadati</taxon>
        <taxon>Planctomycetota</taxon>
        <taxon>Planctomycetia</taxon>
        <taxon>Pirellulales</taxon>
        <taxon>Pirellulaceae</taxon>
        <taxon>Rubripirellula</taxon>
    </lineage>
</organism>
<feature type="transmembrane region" description="Helical" evidence="1">
    <location>
        <begin position="64"/>
        <end position="80"/>
    </location>
</feature>
<dbReference type="Proteomes" id="UP000318288">
    <property type="component" value="Unassembled WGS sequence"/>
</dbReference>
<proteinExistence type="predicted"/>
<feature type="transmembrane region" description="Helical" evidence="1">
    <location>
        <begin position="35"/>
        <end position="52"/>
    </location>
</feature>
<keyword evidence="3" id="KW-1185">Reference proteome</keyword>
<dbReference type="EMBL" id="SJPW01000006">
    <property type="protein sequence ID" value="TWU48780.1"/>
    <property type="molecule type" value="Genomic_DNA"/>
</dbReference>
<sequence length="112" mass="12253">MVQGRTDGSLLIFRTRNMEFPSVTDLSQITSMMDAILLPLMGCVTLMFAKLCHGETARWAERQFFAALVVITIVTLRTVILCDDSWLLHTATLGTMTVGALVIPGYDSSLAA</sequence>
<accession>A0A5C6EJU3</accession>
<comment type="caution">
    <text evidence="2">The sequence shown here is derived from an EMBL/GenBank/DDBJ whole genome shotgun (WGS) entry which is preliminary data.</text>
</comment>
<name>A0A5C6EJU3_9BACT</name>
<keyword evidence="1" id="KW-1133">Transmembrane helix</keyword>
<dbReference type="AlphaFoldDB" id="A0A5C6EJU3"/>
<keyword evidence="1" id="KW-0812">Transmembrane</keyword>
<evidence type="ECO:0000313" key="2">
    <source>
        <dbReference type="EMBL" id="TWU48780.1"/>
    </source>
</evidence>
<protein>
    <submittedName>
        <fullName evidence="2">Uncharacterized protein</fullName>
    </submittedName>
</protein>
<feature type="transmembrane region" description="Helical" evidence="1">
    <location>
        <begin position="86"/>
        <end position="106"/>
    </location>
</feature>